<dbReference type="InterPro" id="IPR020894">
    <property type="entry name" value="Cadherin_CS"/>
</dbReference>
<dbReference type="GO" id="GO:0045296">
    <property type="term" value="F:cadherin binding"/>
    <property type="evidence" value="ECO:0007669"/>
    <property type="project" value="TreeGrafter"/>
</dbReference>
<dbReference type="GO" id="GO:0007043">
    <property type="term" value="P:cell-cell junction assembly"/>
    <property type="evidence" value="ECO:0007669"/>
    <property type="project" value="TreeGrafter"/>
</dbReference>
<evidence type="ECO:0000256" key="4">
    <source>
        <dbReference type="ARBA" id="ARBA00022490"/>
    </source>
</evidence>
<evidence type="ECO:0000256" key="7">
    <source>
        <dbReference type="ARBA" id="ARBA00022729"/>
    </source>
</evidence>
<name>A0AAV6H914_9TELE</name>
<evidence type="ECO:0000313" key="21">
    <source>
        <dbReference type="Proteomes" id="UP000823561"/>
    </source>
</evidence>
<dbReference type="FunFam" id="2.60.40.60:FF:000019">
    <property type="entry name" value="Cadherin 2"/>
    <property type="match status" value="1"/>
</dbReference>
<evidence type="ECO:0000259" key="19">
    <source>
        <dbReference type="PROSITE" id="PS50268"/>
    </source>
</evidence>
<comment type="function">
    <text evidence="16">Cadherins are calcium-dependent cell adhesion proteins.</text>
</comment>
<dbReference type="GO" id="GO:0016342">
    <property type="term" value="C:catenin complex"/>
    <property type="evidence" value="ECO:0007669"/>
    <property type="project" value="TreeGrafter"/>
</dbReference>
<dbReference type="GO" id="GO:0060027">
    <property type="term" value="P:convergent extension involved in gastrulation"/>
    <property type="evidence" value="ECO:0007669"/>
    <property type="project" value="UniProtKB-ARBA"/>
</dbReference>
<keyword evidence="8" id="KW-0677">Repeat</keyword>
<dbReference type="Gene3D" id="2.60.40.60">
    <property type="entry name" value="Cadherins"/>
    <property type="match status" value="5"/>
</dbReference>
<keyword evidence="4" id="KW-0963">Cytoplasm</keyword>
<feature type="chain" id="PRO_5043372268" description="Cadherin domain-containing protein" evidence="18">
    <location>
        <begin position="21"/>
        <end position="836"/>
    </location>
</feature>
<evidence type="ECO:0000313" key="20">
    <source>
        <dbReference type="EMBL" id="KAG5281876.1"/>
    </source>
</evidence>
<dbReference type="PROSITE" id="PS50268">
    <property type="entry name" value="CADHERIN_2"/>
    <property type="match status" value="4"/>
</dbReference>
<keyword evidence="10 15" id="KW-0130">Cell adhesion</keyword>
<evidence type="ECO:0000256" key="14">
    <source>
        <dbReference type="PROSITE-ProRule" id="PRU00043"/>
    </source>
</evidence>
<dbReference type="Pfam" id="PF01049">
    <property type="entry name" value="CADH_Y-type_LIR"/>
    <property type="match status" value="1"/>
</dbReference>
<dbReference type="PROSITE" id="PS00232">
    <property type="entry name" value="CADHERIN_1"/>
    <property type="match status" value="2"/>
</dbReference>
<dbReference type="PRINTS" id="PR00205">
    <property type="entry name" value="CADHERIN"/>
</dbReference>
<evidence type="ECO:0000256" key="18">
    <source>
        <dbReference type="SAM" id="SignalP"/>
    </source>
</evidence>
<dbReference type="InterPro" id="IPR002126">
    <property type="entry name" value="Cadherin-like_dom"/>
</dbReference>
<dbReference type="PANTHER" id="PTHR24027">
    <property type="entry name" value="CADHERIN-23"/>
    <property type="match status" value="1"/>
</dbReference>
<comment type="subcellular location">
    <subcellularLocation>
        <location evidence="1 15">Cell membrane</location>
        <topology evidence="1 15">Single-pass type I membrane protein</topology>
    </subcellularLocation>
    <subcellularLocation>
        <location evidence="2">Cytoplasm</location>
    </subcellularLocation>
</comment>
<dbReference type="GO" id="GO:0005912">
    <property type="term" value="C:adherens junction"/>
    <property type="evidence" value="ECO:0007669"/>
    <property type="project" value="TreeGrafter"/>
</dbReference>
<comment type="caution">
    <text evidence="20">The sequence shown here is derived from an EMBL/GenBank/DDBJ whole genome shotgun (WGS) entry which is preliminary data.</text>
</comment>
<evidence type="ECO:0000256" key="6">
    <source>
        <dbReference type="ARBA" id="ARBA00022723"/>
    </source>
</evidence>
<evidence type="ECO:0000256" key="11">
    <source>
        <dbReference type="ARBA" id="ARBA00022989"/>
    </source>
</evidence>
<feature type="domain" description="Cadherin" evidence="19">
    <location>
        <begin position="261"/>
        <end position="382"/>
    </location>
</feature>
<evidence type="ECO:0000256" key="15">
    <source>
        <dbReference type="RuleBase" id="RU003318"/>
    </source>
</evidence>
<dbReference type="GO" id="GO:0016339">
    <property type="term" value="P:calcium-dependent cell-cell adhesion via plasma membrane cell adhesion molecules"/>
    <property type="evidence" value="ECO:0007669"/>
    <property type="project" value="TreeGrafter"/>
</dbReference>
<keyword evidence="7 18" id="KW-0732">Signal</keyword>
<evidence type="ECO:0000256" key="9">
    <source>
        <dbReference type="ARBA" id="ARBA00022837"/>
    </source>
</evidence>
<keyword evidence="6" id="KW-0479">Metal-binding</keyword>
<protein>
    <recommendedName>
        <fullName evidence="19">Cadherin domain-containing protein</fullName>
    </recommendedName>
</protein>
<dbReference type="SUPFAM" id="SSF49313">
    <property type="entry name" value="Cadherin-like"/>
    <property type="match status" value="5"/>
</dbReference>
<evidence type="ECO:0000256" key="13">
    <source>
        <dbReference type="ARBA" id="ARBA00023180"/>
    </source>
</evidence>
<feature type="transmembrane region" description="Helical" evidence="17">
    <location>
        <begin position="603"/>
        <end position="624"/>
    </location>
</feature>
<evidence type="ECO:0000256" key="2">
    <source>
        <dbReference type="ARBA" id="ARBA00004496"/>
    </source>
</evidence>
<keyword evidence="12 17" id="KW-0472">Membrane</keyword>
<dbReference type="GO" id="GO:0016477">
    <property type="term" value="P:cell migration"/>
    <property type="evidence" value="ECO:0007669"/>
    <property type="project" value="TreeGrafter"/>
</dbReference>
<dbReference type="GO" id="GO:0044331">
    <property type="term" value="P:cell-cell adhesion mediated by cadherin"/>
    <property type="evidence" value="ECO:0007669"/>
    <property type="project" value="TreeGrafter"/>
</dbReference>
<dbReference type="Pfam" id="PF00028">
    <property type="entry name" value="Cadherin"/>
    <property type="match status" value="3"/>
</dbReference>
<dbReference type="SMART" id="SM00112">
    <property type="entry name" value="CA"/>
    <property type="match status" value="4"/>
</dbReference>
<dbReference type="FunFam" id="2.60.40.60:FF:000011">
    <property type="entry name" value="Cadherin 1"/>
    <property type="match status" value="1"/>
</dbReference>
<dbReference type="AlphaFoldDB" id="A0AAV6H914"/>
<keyword evidence="21" id="KW-1185">Reference proteome</keyword>
<evidence type="ECO:0000256" key="8">
    <source>
        <dbReference type="ARBA" id="ARBA00022737"/>
    </source>
</evidence>
<feature type="domain" description="Cadherin" evidence="19">
    <location>
        <begin position="150"/>
        <end position="260"/>
    </location>
</feature>
<proteinExistence type="predicted"/>
<reference evidence="20" key="1">
    <citation type="submission" date="2020-10" db="EMBL/GenBank/DDBJ databases">
        <title>Chromosome-scale genome assembly of the Allis shad, Alosa alosa.</title>
        <authorList>
            <person name="Margot Z."/>
            <person name="Christophe K."/>
            <person name="Cabau C."/>
            <person name="Louis A."/>
            <person name="Berthelot C."/>
            <person name="Parey E."/>
            <person name="Roest Crollius H."/>
            <person name="Montfort J."/>
            <person name="Robinson-Rechavi M."/>
            <person name="Bucao C."/>
            <person name="Bouchez O."/>
            <person name="Gislard M."/>
            <person name="Lluch J."/>
            <person name="Milhes M."/>
            <person name="Lampietro C."/>
            <person name="Lopez Roques C."/>
            <person name="Donnadieu C."/>
            <person name="Braasch I."/>
            <person name="Desvignes T."/>
            <person name="Postlethwait J."/>
            <person name="Bobe J."/>
            <person name="Guiguen Y."/>
        </authorList>
    </citation>
    <scope>NUCLEOTIDE SEQUENCE</scope>
    <source>
        <strain evidence="20">M-15738</strain>
        <tissue evidence="20">Blood</tissue>
    </source>
</reference>
<keyword evidence="11 17" id="KW-1133">Transmembrane helix</keyword>
<evidence type="ECO:0000256" key="12">
    <source>
        <dbReference type="ARBA" id="ARBA00023136"/>
    </source>
</evidence>
<feature type="signal peptide" evidence="18">
    <location>
        <begin position="1"/>
        <end position="20"/>
    </location>
</feature>
<evidence type="ECO:0000256" key="3">
    <source>
        <dbReference type="ARBA" id="ARBA00022475"/>
    </source>
</evidence>
<dbReference type="InterPro" id="IPR015919">
    <property type="entry name" value="Cadherin-like_sf"/>
</dbReference>
<evidence type="ECO:0000256" key="1">
    <source>
        <dbReference type="ARBA" id="ARBA00004251"/>
    </source>
</evidence>
<dbReference type="GO" id="GO:0034332">
    <property type="term" value="P:adherens junction organization"/>
    <property type="evidence" value="ECO:0007669"/>
    <property type="project" value="TreeGrafter"/>
</dbReference>
<feature type="domain" description="Cadherin" evidence="19">
    <location>
        <begin position="76"/>
        <end position="149"/>
    </location>
</feature>
<accession>A0AAV6H914</accession>
<organism evidence="20 21">
    <name type="scientific">Alosa alosa</name>
    <name type="common">allis shad</name>
    <dbReference type="NCBI Taxonomy" id="278164"/>
    <lineage>
        <taxon>Eukaryota</taxon>
        <taxon>Metazoa</taxon>
        <taxon>Chordata</taxon>
        <taxon>Craniata</taxon>
        <taxon>Vertebrata</taxon>
        <taxon>Euteleostomi</taxon>
        <taxon>Actinopterygii</taxon>
        <taxon>Neopterygii</taxon>
        <taxon>Teleostei</taxon>
        <taxon>Clupei</taxon>
        <taxon>Clupeiformes</taxon>
        <taxon>Clupeoidei</taxon>
        <taxon>Clupeidae</taxon>
        <taxon>Alosa</taxon>
    </lineage>
</organism>
<dbReference type="FunFam" id="2.60.40.60:FF:000095">
    <property type="entry name" value="Cadherin 13"/>
    <property type="match status" value="1"/>
</dbReference>
<evidence type="ECO:0000256" key="16">
    <source>
        <dbReference type="RuleBase" id="RU004357"/>
    </source>
</evidence>
<dbReference type="Gene3D" id="4.10.900.10">
    <property type="entry name" value="TCF3-CBD (Catenin binding domain)"/>
    <property type="match status" value="1"/>
</dbReference>
<dbReference type="InterPro" id="IPR039808">
    <property type="entry name" value="Cadherin"/>
</dbReference>
<evidence type="ECO:0000256" key="17">
    <source>
        <dbReference type="SAM" id="Phobius"/>
    </source>
</evidence>
<dbReference type="Proteomes" id="UP000823561">
    <property type="component" value="Chromosome 4"/>
</dbReference>
<dbReference type="InterPro" id="IPR000233">
    <property type="entry name" value="Cadherin_Y-type_LIR"/>
</dbReference>
<keyword evidence="3" id="KW-1003">Cell membrane</keyword>
<dbReference type="GO" id="GO:0008013">
    <property type="term" value="F:beta-catenin binding"/>
    <property type="evidence" value="ECO:0007669"/>
    <property type="project" value="TreeGrafter"/>
</dbReference>
<dbReference type="CDD" id="cd11304">
    <property type="entry name" value="Cadherin_repeat"/>
    <property type="match status" value="3"/>
</dbReference>
<dbReference type="InterPro" id="IPR027397">
    <property type="entry name" value="Catenin-bd_sf"/>
</dbReference>
<feature type="domain" description="Cadherin" evidence="19">
    <location>
        <begin position="383"/>
        <end position="489"/>
    </location>
</feature>
<keyword evidence="13" id="KW-0325">Glycoprotein</keyword>
<dbReference type="GO" id="GO:0005509">
    <property type="term" value="F:calcium ion binding"/>
    <property type="evidence" value="ECO:0007669"/>
    <property type="project" value="UniProtKB-UniRule"/>
</dbReference>
<gene>
    <name evidence="20" type="ORF">AALO_G00049790</name>
</gene>
<dbReference type="PANTHER" id="PTHR24027:SF78">
    <property type="entry name" value="CADHERIN-LIKE PROTEIN 26"/>
    <property type="match status" value="1"/>
</dbReference>
<evidence type="ECO:0000256" key="10">
    <source>
        <dbReference type="ARBA" id="ARBA00022889"/>
    </source>
</evidence>
<dbReference type="EMBL" id="JADWDJ010000004">
    <property type="protein sequence ID" value="KAG5281876.1"/>
    <property type="molecule type" value="Genomic_DNA"/>
</dbReference>
<dbReference type="GO" id="GO:0000902">
    <property type="term" value="P:cell morphogenesis"/>
    <property type="evidence" value="ECO:0007669"/>
    <property type="project" value="TreeGrafter"/>
</dbReference>
<dbReference type="GO" id="GO:0005737">
    <property type="term" value="C:cytoplasm"/>
    <property type="evidence" value="ECO:0007669"/>
    <property type="project" value="UniProtKB-SubCell"/>
</dbReference>
<keyword evidence="9 14" id="KW-0106">Calcium</keyword>
<dbReference type="GO" id="GO:0007156">
    <property type="term" value="P:homophilic cell adhesion via plasma membrane adhesion molecules"/>
    <property type="evidence" value="ECO:0007669"/>
    <property type="project" value="InterPro"/>
</dbReference>
<evidence type="ECO:0000256" key="5">
    <source>
        <dbReference type="ARBA" id="ARBA00022692"/>
    </source>
</evidence>
<sequence>MKRGILFLFFLTLAMESGLGQNHSRIMTREKRELLYRSKRRWVLSTIEIEEESPGPYPREATKLHNDKKVYDHHYFQISGTGVDEEPVGVFTIDRKSGVVSVHKPIDREQYKHFHIRFDVIDEKTNIEVDKTLAFDIAIQDINDNDPRFEPPHIRVPVREDTPEGGLPVNLQAFDIDEEGNENSRVTMTIVSQPTSPKFSLKEVQNTKMQQLTFSGCFDFDKIKEYKVIVEGRDHGVPPRSATTTITLDILDANTHPPVFTETTYSTSVQEMETKEILRMKVADKDEPNTPASRPVFKILKGNEDGNYMVTTDPKTNEGILSVVKGKDFERTALVKLEVAVENEVPLFVCKDGVPVDPQNMPTPQSVTVEVVVVDVNDPPQFERIAERAFVKEEVPPGLTLFRPKVTDEDSDLDKIRYELVEDHAQWLSIDKKTGVVTSVKTMDRESPYVHDSVYTVKVLAIDDGKPPATGTCPLRIVLGDINDNKPHLVTKNTILCNHMDRVPVNGWDFDIPPYSGPFSFDFGGDNVEELKEYWKLFPTTGINISLLSLTSLSFGNYTIPLLIEDQQGVVGEDKLTVIVCDCAGGSECRGPLPSTIQLDGPAIGTLLAGLMLLLLLLLLVFICDCQGSSFKPLNTQDEGHQTLIKYNEEGGGTISKAEPTQIRSPTTYVTTVTAVDGLKQAAVPVSSNTFQVQTQNTTTLRGQATGMQYSSSGLGQASLPNNTTLKRQQIWNSSTMNRSGTMRTGFYRSISTTDRYIADHIDRRLYEIGEEQVDHPGCSLQVFAYEGDGSRCQSLDELSFDEWEEGTDFLQNLGPSFKTLGGICKKHMQEKNMEH</sequence>
<keyword evidence="5 15" id="KW-0812">Transmembrane</keyword>